<dbReference type="AlphaFoldDB" id="A0AAD7J6L0"/>
<accession>A0AAD7J6L0</accession>
<protein>
    <submittedName>
        <fullName evidence="1">Uncharacterized protein</fullName>
    </submittedName>
</protein>
<evidence type="ECO:0000313" key="1">
    <source>
        <dbReference type="EMBL" id="KAJ7757898.1"/>
    </source>
</evidence>
<dbReference type="EMBL" id="JARKIB010000043">
    <property type="protein sequence ID" value="KAJ7757898.1"/>
    <property type="molecule type" value="Genomic_DNA"/>
</dbReference>
<name>A0AAD7J6L0_9AGAR</name>
<dbReference type="Proteomes" id="UP001215598">
    <property type="component" value="Unassembled WGS sequence"/>
</dbReference>
<evidence type="ECO:0000313" key="2">
    <source>
        <dbReference type="Proteomes" id="UP001215598"/>
    </source>
</evidence>
<organism evidence="1 2">
    <name type="scientific">Mycena metata</name>
    <dbReference type="NCBI Taxonomy" id="1033252"/>
    <lineage>
        <taxon>Eukaryota</taxon>
        <taxon>Fungi</taxon>
        <taxon>Dikarya</taxon>
        <taxon>Basidiomycota</taxon>
        <taxon>Agaricomycotina</taxon>
        <taxon>Agaricomycetes</taxon>
        <taxon>Agaricomycetidae</taxon>
        <taxon>Agaricales</taxon>
        <taxon>Marasmiineae</taxon>
        <taxon>Mycenaceae</taxon>
        <taxon>Mycena</taxon>
    </lineage>
</organism>
<reference evidence="1" key="1">
    <citation type="submission" date="2023-03" db="EMBL/GenBank/DDBJ databases">
        <title>Massive genome expansion in bonnet fungi (Mycena s.s.) driven by repeated elements and novel gene families across ecological guilds.</title>
        <authorList>
            <consortium name="Lawrence Berkeley National Laboratory"/>
            <person name="Harder C.B."/>
            <person name="Miyauchi S."/>
            <person name="Viragh M."/>
            <person name="Kuo A."/>
            <person name="Thoen E."/>
            <person name="Andreopoulos B."/>
            <person name="Lu D."/>
            <person name="Skrede I."/>
            <person name="Drula E."/>
            <person name="Henrissat B."/>
            <person name="Morin E."/>
            <person name="Kohler A."/>
            <person name="Barry K."/>
            <person name="LaButti K."/>
            <person name="Morin E."/>
            <person name="Salamov A."/>
            <person name="Lipzen A."/>
            <person name="Mereny Z."/>
            <person name="Hegedus B."/>
            <person name="Baldrian P."/>
            <person name="Stursova M."/>
            <person name="Weitz H."/>
            <person name="Taylor A."/>
            <person name="Grigoriev I.V."/>
            <person name="Nagy L.G."/>
            <person name="Martin F."/>
            <person name="Kauserud H."/>
        </authorList>
    </citation>
    <scope>NUCLEOTIDE SEQUENCE</scope>
    <source>
        <strain evidence="1">CBHHK182m</strain>
    </source>
</reference>
<keyword evidence="2" id="KW-1185">Reference proteome</keyword>
<gene>
    <name evidence="1" type="ORF">B0H16DRAFT_1416372</name>
</gene>
<sequence>MYLARTDDLPETVASGGLVDPRTKEQALWPARMSYRDLTEFISNTILVSPLVRNGVASEKQLQFNRILSRSKEIQVPRADHNAPQPLSDLVPGLVVTGGRSRSPAFDCLPRVSHWADRTGETSAEDPATTVRLTSTWGTTYVVGEGTNKECPLGAPCWSLKTHCIDPVEVGSGKFSQQYLAETDTLITTVHLARRADTAQTGGVLNAAANVAWGRNARVADAVDCAVGMLADAAVLLGARNKVISSGKPQCLSFATVFPATMPTWCAARKPLPPKLSGVALSPDQITTDVISAEECAGSLINTSIFSMSVGYNRGVYGGSITGLWAIMDSSFVLDYSIGKNSTIMAEKLANAFADVAATAEASVSAGPHITDVRVVKGCDYACLRQKTIIEDTYMVVSSPCFVVWDDLLRLARYKLADAVFCHPYYDAGGGEQMAAIAGLGCFLHDWIDLGADLACGEVSNIIPTLTRGSLDEAPLVEVYSRLLGAMIWYRDNDTYNPAAAAILFTHWWQLANCRHRPISLLGRTDLNVSVMAIAATIPSERPSLEHFRAYGTAVERGERPFAAAEDRFQALLASNMLPETRRVAELLVRPVLAFVRGTDDHLPLETEYVGAVLAAEIAYPQGQKVCELWDLAIVMWECGAMWGSGVAGLCYTHTGNSNCDRARSDLSDATWH</sequence>
<proteinExistence type="predicted"/>
<comment type="caution">
    <text evidence="1">The sequence shown here is derived from an EMBL/GenBank/DDBJ whole genome shotgun (WGS) entry which is preliminary data.</text>
</comment>